<proteinExistence type="predicted"/>
<dbReference type="AlphaFoldDB" id="A0A0S4IV81"/>
<evidence type="ECO:0000313" key="2">
    <source>
        <dbReference type="EMBL" id="CUG16176.1"/>
    </source>
</evidence>
<evidence type="ECO:0000313" key="3">
    <source>
        <dbReference type="Proteomes" id="UP000051952"/>
    </source>
</evidence>
<feature type="signal peptide" evidence="1">
    <location>
        <begin position="1"/>
        <end position="18"/>
    </location>
</feature>
<evidence type="ECO:0008006" key="4">
    <source>
        <dbReference type="Google" id="ProtNLM"/>
    </source>
</evidence>
<dbReference type="VEuPathDB" id="TriTrypDB:BSAL_75170"/>
<name>A0A0S4IV81_BODSA</name>
<reference evidence="3" key="1">
    <citation type="submission" date="2015-09" db="EMBL/GenBank/DDBJ databases">
        <authorList>
            <consortium name="Pathogen Informatics"/>
        </authorList>
    </citation>
    <scope>NUCLEOTIDE SEQUENCE [LARGE SCALE GENOMIC DNA]</scope>
    <source>
        <strain evidence="3">Lake Konstanz</strain>
    </source>
</reference>
<dbReference type="Proteomes" id="UP000051952">
    <property type="component" value="Unassembled WGS sequence"/>
</dbReference>
<evidence type="ECO:0000256" key="1">
    <source>
        <dbReference type="SAM" id="SignalP"/>
    </source>
</evidence>
<accession>A0A0S4IV81</accession>
<dbReference type="EMBL" id="CYKH01000678">
    <property type="protein sequence ID" value="CUG16176.1"/>
    <property type="molecule type" value="Genomic_DNA"/>
</dbReference>
<gene>
    <name evidence="2" type="ORF">BSAL_75170</name>
</gene>
<protein>
    <recommendedName>
        <fullName evidence="4">Membrane-associated protein</fullName>
    </recommendedName>
</protein>
<keyword evidence="3" id="KW-1185">Reference proteome</keyword>
<sequence length="127" mass="14241">MRNLGLFFCFLLVDTTEMTDPLVSYGNMFTCKGSQNHMISNMWKDTIVKEQRAAKKASLRNVSAGVTLPPLSELRSSSYRPTSKVVGQYSNSAYLQKVLEVDRSLELPTAGHKPILKSTFFRTNGVF</sequence>
<keyword evidence="1" id="KW-0732">Signal</keyword>
<feature type="chain" id="PRO_5006621684" description="Membrane-associated protein" evidence="1">
    <location>
        <begin position="19"/>
        <end position="127"/>
    </location>
</feature>
<organism evidence="2 3">
    <name type="scientific">Bodo saltans</name>
    <name type="common">Flagellated protozoan</name>
    <dbReference type="NCBI Taxonomy" id="75058"/>
    <lineage>
        <taxon>Eukaryota</taxon>
        <taxon>Discoba</taxon>
        <taxon>Euglenozoa</taxon>
        <taxon>Kinetoplastea</taxon>
        <taxon>Metakinetoplastina</taxon>
        <taxon>Eubodonida</taxon>
        <taxon>Bodonidae</taxon>
        <taxon>Bodo</taxon>
    </lineage>
</organism>